<dbReference type="EMBL" id="MZ334525">
    <property type="protein sequence ID" value="UBF23265.1"/>
    <property type="molecule type" value="Genomic_DNA"/>
</dbReference>
<evidence type="ECO:0000313" key="2">
    <source>
        <dbReference type="Proteomes" id="UP000827814"/>
    </source>
</evidence>
<dbReference type="Proteomes" id="UP000827814">
    <property type="component" value="Segment"/>
</dbReference>
<reference evidence="1" key="1">
    <citation type="submission" date="2021-05" db="EMBL/GenBank/DDBJ databases">
        <title>Diversity, taxonomy and evolution of archaeal viruses of the class Caudoviricetes.</title>
        <authorList>
            <person name="Liu Y."/>
            <person name="Demina T.A."/>
            <person name="Roux S."/>
            <person name="Aiewsakun P."/>
            <person name="Kazlauskas D."/>
            <person name="Simmonds P."/>
            <person name="Prangishvili D."/>
            <person name="Oksanen H.M."/>
            <person name="Krupovic M."/>
        </authorList>
    </citation>
    <scope>NUCLEOTIDE SEQUENCE</scope>
    <source>
        <strain evidence="1">HATV-2/44</strain>
    </source>
</reference>
<sequence>MKKNQTDYQKLEQFYKNNKASEQRGNVEHVTIDGKELRLAFESENVVEYSAVGRKCHGKIDARSVQSFVMDASIKLF</sequence>
<proteinExistence type="predicted"/>
<accession>A0AAE8XZ14</accession>
<keyword evidence="2" id="KW-1185">Reference proteome</keyword>
<gene>
    <name evidence="1" type="ORF">HATV-2_gp114</name>
</gene>
<name>A0AAE8XZ14_9CAUD</name>
<protein>
    <submittedName>
        <fullName evidence="1">Uncharacterized protein</fullName>
    </submittedName>
</protein>
<organism evidence="1 2">
    <name type="scientific">Haloarcula tailed virus 2</name>
    <dbReference type="NCBI Taxonomy" id="2877989"/>
    <lineage>
        <taxon>Viruses</taxon>
        <taxon>Duplodnaviria</taxon>
        <taxon>Heunggongvirae</taxon>
        <taxon>Uroviricota</taxon>
        <taxon>Caudoviricetes</taxon>
        <taxon>Thumleimavirales</taxon>
        <taxon>Soleiviridae</taxon>
        <taxon>Eilatmyovirus</taxon>
        <taxon>Eilatmyovirus salis</taxon>
        <taxon>Eilatmyovirus HATV2</taxon>
    </lineage>
</organism>
<evidence type="ECO:0000313" key="1">
    <source>
        <dbReference type="EMBL" id="UBF23265.1"/>
    </source>
</evidence>